<keyword evidence="1" id="KW-0732">Signal</keyword>
<keyword evidence="3" id="KW-1185">Reference proteome</keyword>
<gene>
    <name evidence="2" type="ORF">CBYS24578_00018699</name>
</gene>
<evidence type="ECO:0000313" key="3">
    <source>
        <dbReference type="Proteomes" id="UP000754883"/>
    </source>
</evidence>
<dbReference type="AlphaFoldDB" id="A0A9N9UDD9"/>
<reference evidence="2" key="1">
    <citation type="submission" date="2021-10" db="EMBL/GenBank/DDBJ databases">
        <authorList>
            <person name="Piombo E."/>
        </authorList>
    </citation>
    <scope>NUCLEOTIDE SEQUENCE</scope>
</reference>
<protein>
    <submittedName>
        <fullName evidence="2">Uncharacterized protein</fullName>
    </submittedName>
</protein>
<evidence type="ECO:0000256" key="1">
    <source>
        <dbReference type="SAM" id="SignalP"/>
    </source>
</evidence>
<comment type="caution">
    <text evidence="2">The sequence shown here is derived from an EMBL/GenBank/DDBJ whole genome shotgun (WGS) entry which is preliminary data.</text>
</comment>
<dbReference type="EMBL" id="CABFNO020001398">
    <property type="protein sequence ID" value="CAG9985863.1"/>
    <property type="molecule type" value="Genomic_DNA"/>
</dbReference>
<accession>A0A9N9UDD9</accession>
<dbReference type="Proteomes" id="UP000754883">
    <property type="component" value="Unassembled WGS sequence"/>
</dbReference>
<proteinExistence type="predicted"/>
<sequence length="76" mass="8407">MKSIIALTAALFLGATTMARPFNAGDYDVCWLMCASDKIQCPENWYSKQQGNCWTCCKDIGGDNITVRPASLVELR</sequence>
<feature type="chain" id="PRO_5040163029" evidence="1">
    <location>
        <begin position="20"/>
        <end position="76"/>
    </location>
</feature>
<organism evidence="2 3">
    <name type="scientific">Clonostachys byssicola</name>
    <dbReference type="NCBI Taxonomy" id="160290"/>
    <lineage>
        <taxon>Eukaryota</taxon>
        <taxon>Fungi</taxon>
        <taxon>Dikarya</taxon>
        <taxon>Ascomycota</taxon>
        <taxon>Pezizomycotina</taxon>
        <taxon>Sordariomycetes</taxon>
        <taxon>Hypocreomycetidae</taxon>
        <taxon>Hypocreales</taxon>
        <taxon>Bionectriaceae</taxon>
        <taxon>Clonostachys</taxon>
    </lineage>
</organism>
<dbReference type="OrthoDB" id="4581360at2759"/>
<name>A0A9N9UDD9_9HYPO</name>
<feature type="signal peptide" evidence="1">
    <location>
        <begin position="1"/>
        <end position="19"/>
    </location>
</feature>
<evidence type="ECO:0000313" key="2">
    <source>
        <dbReference type="EMBL" id="CAG9985863.1"/>
    </source>
</evidence>